<comment type="similarity">
    <text evidence="1">Belongs to the sigma-70 factor family. ECF subfamily.</text>
</comment>
<feature type="domain" description="RNA polymerase sigma-70 region 2" evidence="6">
    <location>
        <begin position="23"/>
        <end position="89"/>
    </location>
</feature>
<evidence type="ECO:0000259" key="7">
    <source>
        <dbReference type="Pfam" id="PF08281"/>
    </source>
</evidence>
<evidence type="ECO:0000256" key="4">
    <source>
        <dbReference type="ARBA" id="ARBA00023125"/>
    </source>
</evidence>
<evidence type="ECO:0000256" key="2">
    <source>
        <dbReference type="ARBA" id="ARBA00023015"/>
    </source>
</evidence>
<dbReference type="RefSeq" id="WP_158648994.1">
    <property type="nucleotide sequence ID" value="NZ_CP020991.1"/>
</dbReference>
<dbReference type="InterPro" id="IPR013249">
    <property type="entry name" value="RNA_pol_sigma70_r4_t2"/>
</dbReference>
<reference evidence="8 9" key="1">
    <citation type="submission" date="2017-04" db="EMBL/GenBank/DDBJ databases">
        <title>Monoglobus pectinilyticus 14 draft genome.</title>
        <authorList>
            <person name="Kim C."/>
            <person name="Rosendale D.I."/>
            <person name="Kelly W.J."/>
            <person name="Tannock G.W."/>
            <person name="Patchett M.L."/>
            <person name="Jordens J.Z."/>
        </authorList>
    </citation>
    <scope>NUCLEOTIDE SEQUENCE [LARGE SCALE GENOMIC DNA]</scope>
    <source>
        <strain evidence="8 9">14</strain>
    </source>
</reference>
<dbReference type="GO" id="GO:0006352">
    <property type="term" value="P:DNA-templated transcription initiation"/>
    <property type="evidence" value="ECO:0007669"/>
    <property type="project" value="InterPro"/>
</dbReference>
<keyword evidence="2" id="KW-0805">Transcription regulation</keyword>
<dbReference type="NCBIfam" id="TIGR02937">
    <property type="entry name" value="sigma70-ECF"/>
    <property type="match status" value="1"/>
</dbReference>
<keyword evidence="4" id="KW-0238">DNA-binding</keyword>
<dbReference type="InterPro" id="IPR039425">
    <property type="entry name" value="RNA_pol_sigma-70-like"/>
</dbReference>
<dbReference type="Proteomes" id="UP000235589">
    <property type="component" value="Chromosome"/>
</dbReference>
<dbReference type="AlphaFoldDB" id="A0A2K9P4Z3"/>
<dbReference type="InterPro" id="IPR013324">
    <property type="entry name" value="RNA_pol_sigma_r3/r4-like"/>
</dbReference>
<keyword evidence="3" id="KW-0731">Sigma factor</keyword>
<proteinExistence type="inferred from homology"/>
<dbReference type="InterPro" id="IPR013325">
    <property type="entry name" value="RNA_pol_sigma_r2"/>
</dbReference>
<dbReference type="Pfam" id="PF04542">
    <property type="entry name" value="Sigma70_r2"/>
    <property type="match status" value="1"/>
</dbReference>
<dbReference type="KEGG" id="mpec:B9O19_02193"/>
<organism evidence="8 9">
    <name type="scientific">Monoglobus pectinilyticus</name>
    <dbReference type="NCBI Taxonomy" id="1981510"/>
    <lineage>
        <taxon>Bacteria</taxon>
        <taxon>Bacillati</taxon>
        <taxon>Bacillota</taxon>
        <taxon>Clostridia</taxon>
        <taxon>Monoglobales</taxon>
        <taxon>Monoglobaceae</taxon>
        <taxon>Monoglobus</taxon>
    </lineage>
</organism>
<keyword evidence="5" id="KW-0804">Transcription</keyword>
<dbReference type="Gene3D" id="1.10.1740.10">
    <property type="match status" value="1"/>
</dbReference>
<dbReference type="Gene3D" id="1.10.10.10">
    <property type="entry name" value="Winged helix-like DNA-binding domain superfamily/Winged helix DNA-binding domain"/>
    <property type="match status" value="1"/>
</dbReference>
<keyword evidence="9" id="KW-1185">Reference proteome</keyword>
<dbReference type="EMBL" id="CP020991">
    <property type="protein sequence ID" value="AUO20335.1"/>
    <property type="molecule type" value="Genomic_DNA"/>
</dbReference>
<evidence type="ECO:0000256" key="3">
    <source>
        <dbReference type="ARBA" id="ARBA00023082"/>
    </source>
</evidence>
<dbReference type="PANTHER" id="PTHR43133:SF8">
    <property type="entry name" value="RNA POLYMERASE SIGMA FACTOR HI_1459-RELATED"/>
    <property type="match status" value="1"/>
</dbReference>
<dbReference type="CDD" id="cd06171">
    <property type="entry name" value="Sigma70_r4"/>
    <property type="match status" value="1"/>
</dbReference>
<evidence type="ECO:0000259" key="6">
    <source>
        <dbReference type="Pfam" id="PF04542"/>
    </source>
</evidence>
<dbReference type="InterPro" id="IPR036388">
    <property type="entry name" value="WH-like_DNA-bd_sf"/>
</dbReference>
<sequence length="198" mass="22797">MADELKLIKKAQKGDVEAFEKIITEYQSIIYNIAFRFAGNAEDAADMSQEVFLKMFRNINSFQFKSKLSTWIYRVATNTCLDQVKRKNRNNPAYSLDDGFEDGDGSFFSNEIADDSPTPDEVIEQAEMKDVINQAISELPDDYRTVIILRDIQGLSYDEIAEIIECSVGTVKSRISRGRRNLREILSKDRELFDKYFV</sequence>
<dbReference type="OrthoDB" id="9784984at2"/>
<evidence type="ECO:0000256" key="1">
    <source>
        <dbReference type="ARBA" id="ARBA00010641"/>
    </source>
</evidence>
<gene>
    <name evidence="8" type="ORF">B9O19_02193</name>
</gene>
<protein>
    <submittedName>
        <fullName evidence="8">RNA polymerase, sigma-24 subunit, ECF subfamily</fullName>
    </submittedName>
</protein>
<dbReference type="Pfam" id="PF08281">
    <property type="entry name" value="Sigma70_r4_2"/>
    <property type="match status" value="1"/>
</dbReference>
<evidence type="ECO:0000256" key="5">
    <source>
        <dbReference type="ARBA" id="ARBA00023163"/>
    </source>
</evidence>
<accession>A0A2K9P4Z3</accession>
<dbReference type="GO" id="GO:0003677">
    <property type="term" value="F:DNA binding"/>
    <property type="evidence" value="ECO:0007669"/>
    <property type="project" value="UniProtKB-KW"/>
</dbReference>
<dbReference type="GeneID" id="98063565"/>
<evidence type="ECO:0000313" key="9">
    <source>
        <dbReference type="Proteomes" id="UP000235589"/>
    </source>
</evidence>
<dbReference type="GO" id="GO:0016987">
    <property type="term" value="F:sigma factor activity"/>
    <property type="evidence" value="ECO:0007669"/>
    <property type="project" value="UniProtKB-KW"/>
</dbReference>
<dbReference type="SUPFAM" id="SSF88659">
    <property type="entry name" value="Sigma3 and sigma4 domains of RNA polymerase sigma factors"/>
    <property type="match status" value="1"/>
</dbReference>
<dbReference type="InterPro" id="IPR014284">
    <property type="entry name" value="RNA_pol_sigma-70_dom"/>
</dbReference>
<name>A0A2K9P4Z3_9FIRM</name>
<dbReference type="SUPFAM" id="SSF88946">
    <property type="entry name" value="Sigma2 domain of RNA polymerase sigma factors"/>
    <property type="match status" value="1"/>
</dbReference>
<dbReference type="InterPro" id="IPR007627">
    <property type="entry name" value="RNA_pol_sigma70_r2"/>
</dbReference>
<feature type="domain" description="RNA polymerase sigma factor 70 region 4 type 2" evidence="7">
    <location>
        <begin position="132"/>
        <end position="182"/>
    </location>
</feature>
<evidence type="ECO:0000313" key="8">
    <source>
        <dbReference type="EMBL" id="AUO20335.1"/>
    </source>
</evidence>
<dbReference type="PANTHER" id="PTHR43133">
    <property type="entry name" value="RNA POLYMERASE ECF-TYPE SIGMA FACTO"/>
    <property type="match status" value="1"/>
</dbReference>